<organism evidence="2 3">
    <name type="scientific">Ambispora gerdemannii</name>
    <dbReference type="NCBI Taxonomy" id="144530"/>
    <lineage>
        <taxon>Eukaryota</taxon>
        <taxon>Fungi</taxon>
        <taxon>Fungi incertae sedis</taxon>
        <taxon>Mucoromycota</taxon>
        <taxon>Glomeromycotina</taxon>
        <taxon>Glomeromycetes</taxon>
        <taxon>Archaeosporales</taxon>
        <taxon>Ambisporaceae</taxon>
        <taxon>Ambispora</taxon>
    </lineage>
</organism>
<dbReference type="PANTHER" id="PTHR28060:SF1">
    <property type="entry name" value="ATP SYNTHASE SUBUNIT J, MITOCHONDRIAL"/>
    <property type="match status" value="1"/>
</dbReference>
<dbReference type="EMBL" id="CAJVPL010002711">
    <property type="protein sequence ID" value="CAG8617901.1"/>
    <property type="molecule type" value="Genomic_DNA"/>
</dbReference>
<evidence type="ECO:0000313" key="2">
    <source>
        <dbReference type="EMBL" id="CAG8617901.1"/>
    </source>
</evidence>
<dbReference type="Pfam" id="PF04911">
    <property type="entry name" value="ATP-synt_J"/>
    <property type="match status" value="1"/>
</dbReference>
<accession>A0A9N9CZF6</accession>
<dbReference type="GO" id="GO:0046933">
    <property type="term" value="F:proton-transporting ATP synthase activity, rotational mechanism"/>
    <property type="evidence" value="ECO:0007669"/>
    <property type="project" value="TreeGrafter"/>
</dbReference>
<dbReference type="AlphaFoldDB" id="A0A9N9CZF6"/>
<dbReference type="Proteomes" id="UP000789831">
    <property type="component" value="Unassembled WGS sequence"/>
</dbReference>
<dbReference type="GO" id="GO:0045259">
    <property type="term" value="C:proton-transporting ATP synthase complex"/>
    <property type="evidence" value="ECO:0007669"/>
    <property type="project" value="InterPro"/>
</dbReference>
<feature type="region of interest" description="Disordered" evidence="1">
    <location>
        <begin position="48"/>
        <end position="73"/>
    </location>
</feature>
<sequence length="73" mass="8584">MLGRITDRILSPWFGRNWHTPIAKHMWPFMVSASVVYATIWKIESTAQNKPPYDTDPRNPRATFNIKHKEGHH</sequence>
<keyword evidence="3" id="KW-1185">Reference proteome</keyword>
<evidence type="ECO:0000313" key="3">
    <source>
        <dbReference type="Proteomes" id="UP000789831"/>
    </source>
</evidence>
<evidence type="ECO:0000256" key="1">
    <source>
        <dbReference type="SAM" id="MobiDB-lite"/>
    </source>
</evidence>
<proteinExistence type="predicted"/>
<dbReference type="OrthoDB" id="5520611at2759"/>
<dbReference type="PANTHER" id="PTHR28060">
    <property type="entry name" value="ATP SYNTHASE SUBUNIT J, MITOCHONDRIAL"/>
    <property type="match status" value="1"/>
</dbReference>
<protein>
    <submittedName>
        <fullName evidence="2">3146_t:CDS:1</fullName>
    </submittedName>
</protein>
<dbReference type="InterPro" id="IPR006995">
    <property type="entry name" value="ATP_synth_F0_jsu"/>
</dbReference>
<comment type="caution">
    <text evidence="2">The sequence shown here is derived from an EMBL/GenBank/DDBJ whole genome shotgun (WGS) entry which is preliminary data.</text>
</comment>
<name>A0A9N9CZF6_9GLOM</name>
<gene>
    <name evidence="2" type="ORF">AGERDE_LOCUS9920</name>
</gene>
<reference evidence="2" key="1">
    <citation type="submission" date="2021-06" db="EMBL/GenBank/DDBJ databases">
        <authorList>
            <person name="Kallberg Y."/>
            <person name="Tangrot J."/>
            <person name="Rosling A."/>
        </authorList>
    </citation>
    <scope>NUCLEOTIDE SEQUENCE</scope>
    <source>
        <strain evidence="2">MT106</strain>
    </source>
</reference>